<name>A0A1H3R5X0_9FIRM</name>
<organism evidence="2 3">
    <name type="scientific">Proteiniborus ethanoligenes</name>
    <dbReference type="NCBI Taxonomy" id="415015"/>
    <lineage>
        <taxon>Bacteria</taxon>
        <taxon>Bacillati</taxon>
        <taxon>Bacillota</taxon>
        <taxon>Clostridia</taxon>
        <taxon>Eubacteriales</taxon>
        <taxon>Proteiniborus</taxon>
    </lineage>
</organism>
<dbReference type="InterPro" id="IPR012854">
    <property type="entry name" value="Cu_amine_oxidase-like_N"/>
</dbReference>
<feature type="domain" description="Copper amine oxidase-like N-terminal" evidence="1">
    <location>
        <begin position="40"/>
        <end position="112"/>
    </location>
</feature>
<gene>
    <name evidence="2" type="ORF">SAMN05660462_02222</name>
</gene>
<evidence type="ECO:0000259" key="1">
    <source>
        <dbReference type="Pfam" id="PF07833"/>
    </source>
</evidence>
<dbReference type="OrthoDB" id="1951970at2"/>
<dbReference type="SUPFAM" id="SSF55383">
    <property type="entry name" value="Copper amine oxidase, domain N"/>
    <property type="match status" value="1"/>
</dbReference>
<reference evidence="3" key="1">
    <citation type="submission" date="2016-10" db="EMBL/GenBank/DDBJ databases">
        <authorList>
            <person name="Varghese N."/>
            <person name="Submissions S."/>
        </authorList>
    </citation>
    <scope>NUCLEOTIDE SEQUENCE [LARGE SCALE GENOMIC DNA]</scope>
    <source>
        <strain evidence="3">DSM 21650</strain>
    </source>
</reference>
<dbReference type="Gene3D" id="3.30.457.10">
    <property type="entry name" value="Copper amine oxidase-like, N-terminal domain"/>
    <property type="match status" value="2"/>
</dbReference>
<dbReference type="STRING" id="415015.SAMN05660462_02222"/>
<dbReference type="InterPro" id="IPR036582">
    <property type="entry name" value="Mao_N_sf"/>
</dbReference>
<dbReference type="AlphaFoldDB" id="A0A1H3R5X0"/>
<protein>
    <submittedName>
        <fullName evidence="2">Copper amine oxidase N-terminal domain-containing protein</fullName>
    </submittedName>
</protein>
<proteinExistence type="predicted"/>
<keyword evidence="3" id="KW-1185">Reference proteome</keyword>
<sequence>MKKSLVFLLVGIILLLSATAFAGGYFKRIDVFIKDIKIEVDGINIKTDTEPFIYNDRVFVPLRPVADGLGCEVTWDSKENKVIINKYKDFPECDYLNGEIFVYGMITKIDHENKTIEIEQHIDDNSREVTPLLSIREDVIILLQRNDKTMNIDFSDLKCGDILGAVIDKDNFIRGIIISF</sequence>
<dbReference type="EMBL" id="FNQE01000025">
    <property type="protein sequence ID" value="SDZ21050.1"/>
    <property type="molecule type" value="Genomic_DNA"/>
</dbReference>
<dbReference type="Proteomes" id="UP000198625">
    <property type="component" value="Unassembled WGS sequence"/>
</dbReference>
<dbReference type="RefSeq" id="WP_091731172.1">
    <property type="nucleotide sequence ID" value="NZ_FNQE01000025.1"/>
</dbReference>
<dbReference type="Pfam" id="PF07833">
    <property type="entry name" value="Cu_amine_oxidN1"/>
    <property type="match status" value="1"/>
</dbReference>
<evidence type="ECO:0000313" key="2">
    <source>
        <dbReference type="EMBL" id="SDZ21050.1"/>
    </source>
</evidence>
<evidence type="ECO:0000313" key="3">
    <source>
        <dbReference type="Proteomes" id="UP000198625"/>
    </source>
</evidence>
<accession>A0A1H3R5X0</accession>